<dbReference type="RefSeq" id="WP_054173076.1">
    <property type="nucleotide sequence ID" value="NZ_LJFO01000003.1"/>
</dbReference>
<evidence type="ECO:0000313" key="2">
    <source>
        <dbReference type="EMBL" id="KPG14377.1"/>
    </source>
</evidence>
<reference evidence="2 3" key="1">
    <citation type="submission" date="2015-09" db="EMBL/GenBank/DDBJ databases">
        <title>Genome Sequences of Mycobacterium immunogenum Isolates, Recuperated from a Chloraminated Drinking Water Distribution System Simulator Subjected to Episodes of Nitrification.</title>
        <authorList>
            <person name="Gomez-Alvarez V."/>
            <person name="Revetta R.P."/>
        </authorList>
    </citation>
    <scope>NUCLEOTIDE SEQUENCE [LARGE SCALE GENOMIC DNA]</scope>
    <source>
        <strain evidence="2 3">H008</strain>
    </source>
</reference>
<accession>A0A7V8LR10</accession>
<proteinExistence type="predicted"/>
<gene>
    <name evidence="1" type="ORF">AN908_07005</name>
    <name evidence="2" type="ORF">AN908_07460</name>
</gene>
<dbReference type="EMBL" id="LJFO01000003">
    <property type="protein sequence ID" value="KPG14309.1"/>
    <property type="molecule type" value="Genomic_DNA"/>
</dbReference>
<dbReference type="AlphaFoldDB" id="A0A7V8LR10"/>
<evidence type="ECO:0000313" key="3">
    <source>
        <dbReference type="Proteomes" id="UP000037843"/>
    </source>
</evidence>
<protein>
    <submittedName>
        <fullName evidence="2">Uncharacterized protein</fullName>
    </submittedName>
</protein>
<dbReference type="Proteomes" id="UP000037843">
    <property type="component" value="Unassembled WGS sequence"/>
</dbReference>
<sequence length="82" mass="9160">MNEETVDVGELADFEELVFIADSFYIAQDKSDYGIPYMALIAAETAVREAVSLPMNANMAERLGWSLIECAQKHRIKYGIEG</sequence>
<name>A0A7V8LR10_9MYCO</name>
<organism evidence="2 3">
    <name type="scientific">Mycobacteroides immunogenum</name>
    <dbReference type="NCBI Taxonomy" id="83262"/>
    <lineage>
        <taxon>Bacteria</taxon>
        <taxon>Bacillati</taxon>
        <taxon>Actinomycetota</taxon>
        <taxon>Actinomycetes</taxon>
        <taxon>Mycobacteriales</taxon>
        <taxon>Mycobacteriaceae</taxon>
        <taxon>Mycobacteroides</taxon>
    </lineage>
</organism>
<dbReference type="EMBL" id="LJFO01000003">
    <property type="protein sequence ID" value="KPG14377.1"/>
    <property type="molecule type" value="Genomic_DNA"/>
</dbReference>
<evidence type="ECO:0000313" key="1">
    <source>
        <dbReference type="EMBL" id="KPG14309.1"/>
    </source>
</evidence>
<comment type="caution">
    <text evidence="2">The sequence shown here is derived from an EMBL/GenBank/DDBJ whole genome shotgun (WGS) entry which is preliminary data.</text>
</comment>